<comment type="function">
    <text evidence="8">Catalyzes the deamination of adenosine to inosine at the wobble position 34 of tRNA(Arg2).</text>
</comment>
<evidence type="ECO:0000256" key="4">
    <source>
        <dbReference type="ARBA" id="ARBA00022723"/>
    </source>
</evidence>
<comment type="catalytic activity">
    <reaction evidence="7 8">
        <text>adenosine(34) in tRNA + H2O + H(+) = inosine(34) in tRNA + NH4(+)</text>
        <dbReference type="Rhea" id="RHEA:43168"/>
        <dbReference type="Rhea" id="RHEA-COMP:10373"/>
        <dbReference type="Rhea" id="RHEA-COMP:10374"/>
        <dbReference type="ChEBI" id="CHEBI:15377"/>
        <dbReference type="ChEBI" id="CHEBI:15378"/>
        <dbReference type="ChEBI" id="CHEBI:28938"/>
        <dbReference type="ChEBI" id="CHEBI:74411"/>
        <dbReference type="ChEBI" id="CHEBI:82852"/>
        <dbReference type="EC" id="3.5.4.33"/>
    </reaction>
</comment>
<feature type="domain" description="CMP/dCMP-type deaminase" evidence="9">
    <location>
        <begin position="5"/>
        <end position="115"/>
    </location>
</feature>
<dbReference type="PROSITE" id="PS51747">
    <property type="entry name" value="CYT_DCMP_DEAMINASES_2"/>
    <property type="match status" value="1"/>
</dbReference>
<feature type="binding site" evidence="8">
    <location>
        <position position="56"/>
    </location>
    <ligand>
        <name>Zn(2+)</name>
        <dbReference type="ChEBI" id="CHEBI:29105"/>
        <note>catalytic</note>
    </ligand>
</feature>
<comment type="subunit">
    <text evidence="2 8">Homodimer.</text>
</comment>
<keyword evidence="6 8" id="KW-0862">Zinc</keyword>
<keyword evidence="4 8" id="KW-0479">Metal-binding</keyword>
<dbReference type="Proteomes" id="UP001164803">
    <property type="component" value="Chromosome"/>
</dbReference>
<dbReference type="SUPFAM" id="SSF53927">
    <property type="entry name" value="Cytidine deaminase-like"/>
    <property type="match status" value="1"/>
</dbReference>
<comment type="similarity">
    <text evidence="1">Belongs to the cytidine and deoxycytidylate deaminase family. ADAT2 subfamily.</text>
</comment>
<evidence type="ECO:0000256" key="3">
    <source>
        <dbReference type="ARBA" id="ARBA00022694"/>
    </source>
</evidence>
<keyword evidence="3 8" id="KW-0819">tRNA processing</keyword>
<evidence type="ECO:0000256" key="8">
    <source>
        <dbReference type="HAMAP-Rule" id="MF_00972"/>
    </source>
</evidence>
<evidence type="ECO:0000313" key="10">
    <source>
        <dbReference type="EMBL" id="WAH39094.1"/>
    </source>
</evidence>
<dbReference type="EC" id="3.5.4.33" evidence="8"/>
<dbReference type="PANTHER" id="PTHR11079:SF202">
    <property type="entry name" value="TRNA-SPECIFIC ADENOSINE DEAMINASE"/>
    <property type="match status" value="1"/>
</dbReference>
<keyword evidence="5 8" id="KW-0378">Hydrolase</keyword>
<dbReference type="GO" id="GO:0052717">
    <property type="term" value="F:tRNA-specific adenosine-34 deaminase activity"/>
    <property type="evidence" value="ECO:0007669"/>
    <property type="project" value="UniProtKB-EC"/>
</dbReference>
<feature type="active site" description="Proton donor" evidence="8">
    <location>
        <position position="58"/>
    </location>
</feature>
<accession>A0ABY6Z8A1</accession>
<sequence>MMLDSLDETWMTQALKQARLAGERGEVPIGAVIVRNGEIVATGSNWRETWRDPTAHAELVAIQEASRRLGTWRLTECDLYVTLEPCPMCAGTIMLSRIRRLVFGALDAKGGAIVSKVSLLQPGIWNHTPNITSGVLADECASILKDFFQGLRATRG</sequence>
<protein>
    <recommendedName>
        <fullName evidence="8">tRNA-specific adenosine deaminase</fullName>
        <ecNumber evidence="8">3.5.4.33</ecNumber>
    </recommendedName>
</protein>
<feature type="binding site" evidence="8">
    <location>
        <position position="86"/>
    </location>
    <ligand>
        <name>Zn(2+)</name>
        <dbReference type="ChEBI" id="CHEBI:29105"/>
        <note>catalytic</note>
    </ligand>
</feature>
<comment type="cofactor">
    <cofactor evidence="8">
        <name>Zn(2+)</name>
        <dbReference type="ChEBI" id="CHEBI:29105"/>
    </cofactor>
    <text evidence="8">Binds 1 zinc ion per subunit.</text>
</comment>
<dbReference type="InterPro" id="IPR016193">
    <property type="entry name" value="Cytidine_deaminase-like"/>
</dbReference>
<evidence type="ECO:0000313" key="11">
    <source>
        <dbReference type="Proteomes" id="UP001164803"/>
    </source>
</evidence>
<dbReference type="InterPro" id="IPR016192">
    <property type="entry name" value="APOBEC/CMP_deaminase_Zn-bd"/>
</dbReference>
<proteinExistence type="inferred from homology"/>
<feature type="binding site" evidence="8">
    <location>
        <position position="89"/>
    </location>
    <ligand>
        <name>Zn(2+)</name>
        <dbReference type="ChEBI" id="CHEBI:29105"/>
        <note>catalytic</note>
    </ligand>
</feature>
<dbReference type="InterPro" id="IPR002125">
    <property type="entry name" value="CMP_dCMP_dom"/>
</dbReference>
<dbReference type="Pfam" id="PF00383">
    <property type="entry name" value="dCMP_cyt_deam_1"/>
    <property type="match status" value="1"/>
</dbReference>
<gene>
    <name evidence="8 10" type="primary">tadA</name>
    <name evidence="10" type="ORF">NZD86_01760</name>
</gene>
<dbReference type="CDD" id="cd01285">
    <property type="entry name" value="nucleoside_deaminase"/>
    <property type="match status" value="1"/>
</dbReference>
<organism evidence="10 11">
    <name type="scientific">Alicyclobacillus dauci</name>
    <dbReference type="NCBI Taxonomy" id="1475485"/>
    <lineage>
        <taxon>Bacteria</taxon>
        <taxon>Bacillati</taxon>
        <taxon>Bacillota</taxon>
        <taxon>Bacilli</taxon>
        <taxon>Bacillales</taxon>
        <taxon>Alicyclobacillaceae</taxon>
        <taxon>Alicyclobacillus</taxon>
    </lineage>
</organism>
<dbReference type="InterPro" id="IPR028883">
    <property type="entry name" value="tRNA_aden_deaminase"/>
</dbReference>
<evidence type="ECO:0000259" key="9">
    <source>
        <dbReference type="PROSITE" id="PS51747"/>
    </source>
</evidence>
<dbReference type="EMBL" id="CP104064">
    <property type="protein sequence ID" value="WAH39094.1"/>
    <property type="molecule type" value="Genomic_DNA"/>
</dbReference>
<evidence type="ECO:0000256" key="6">
    <source>
        <dbReference type="ARBA" id="ARBA00022833"/>
    </source>
</evidence>
<evidence type="ECO:0000256" key="7">
    <source>
        <dbReference type="ARBA" id="ARBA00048045"/>
    </source>
</evidence>
<dbReference type="NCBIfam" id="NF008113">
    <property type="entry name" value="PRK10860.1"/>
    <property type="match status" value="1"/>
</dbReference>
<dbReference type="HAMAP" id="MF_00972">
    <property type="entry name" value="tRNA_aden_deaminase"/>
    <property type="match status" value="1"/>
</dbReference>
<evidence type="ECO:0000256" key="1">
    <source>
        <dbReference type="ARBA" id="ARBA00010669"/>
    </source>
</evidence>
<dbReference type="Gene3D" id="3.40.140.10">
    <property type="entry name" value="Cytidine Deaminase, domain 2"/>
    <property type="match status" value="1"/>
</dbReference>
<reference evidence="10" key="1">
    <citation type="submission" date="2022-08" db="EMBL/GenBank/DDBJ databases">
        <title>Alicyclobacillus dauci DSM2870, complete genome.</title>
        <authorList>
            <person name="Wang Q."/>
            <person name="Cai R."/>
            <person name="Wang Z."/>
        </authorList>
    </citation>
    <scope>NUCLEOTIDE SEQUENCE</scope>
    <source>
        <strain evidence="10">DSM 28700</strain>
    </source>
</reference>
<dbReference type="PANTHER" id="PTHR11079">
    <property type="entry name" value="CYTOSINE DEAMINASE FAMILY MEMBER"/>
    <property type="match status" value="1"/>
</dbReference>
<dbReference type="PROSITE" id="PS00903">
    <property type="entry name" value="CYT_DCMP_DEAMINASES_1"/>
    <property type="match status" value="1"/>
</dbReference>
<keyword evidence="11" id="KW-1185">Reference proteome</keyword>
<evidence type="ECO:0000256" key="5">
    <source>
        <dbReference type="ARBA" id="ARBA00022801"/>
    </source>
</evidence>
<evidence type="ECO:0000256" key="2">
    <source>
        <dbReference type="ARBA" id="ARBA00011738"/>
    </source>
</evidence>
<name>A0ABY6Z8A1_9BACL</name>